<feature type="compositionally biased region" description="Basic and acidic residues" evidence="2">
    <location>
        <begin position="825"/>
        <end position="858"/>
    </location>
</feature>
<dbReference type="Gene3D" id="2.30.42.10">
    <property type="match status" value="1"/>
</dbReference>
<dbReference type="Pfam" id="PF13365">
    <property type="entry name" value="Trypsin_2"/>
    <property type="match status" value="1"/>
</dbReference>
<dbReference type="SUPFAM" id="SSF50494">
    <property type="entry name" value="Trypsin-like serine proteases"/>
    <property type="match status" value="1"/>
</dbReference>
<dbReference type="PROSITE" id="PS50994">
    <property type="entry name" value="INTEGRASE"/>
    <property type="match status" value="1"/>
</dbReference>
<evidence type="ECO:0000256" key="1">
    <source>
        <dbReference type="ARBA" id="ARBA00010541"/>
    </source>
</evidence>
<feature type="region of interest" description="Disordered" evidence="2">
    <location>
        <begin position="1462"/>
        <end position="1481"/>
    </location>
</feature>
<dbReference type="InterPro" id="IPR001940">
    <property type="entry name" value="Peptidase_S1C"/>
</dbReference>
<feature type="compositionally biased region" description="Basic and acidic residues" evidence="2">
    <location>
        <begin position="807"/>
        <end position="816"/>
    </location>
</feature>
<dbReference type="InterPro" id="IPR036397">
    <property type="entry name" value="RNaseH_sf"/>
</dbReference>
<comment type="caution">
    <text evidence="4">The sequence shown here is derived from an EMBL/GenBank/DDBJ whole genome shotgun (WGS) entry which is preliminary data.</text>
</comment>
<evidence type="ECO:0000313" key="5">
    <source>
        <dbReference type="EMBL" id="CAL4797936.1"/>
    </source>
</evidence>
<keyword evidence="5" id="KW-0645">Protease</keyword>
<proteinExistence type="inferred from homology"/>
<evidence type="ECO:0000259" key="3">
    <source>
        <dbReference type="PROSITE" id="PS50994"/>
    </source>
</evidence>
<protein>
    <submittedName>
        <fullName evidence="5">Protease Do-like 10, mitochondrial</fullName>
    </submittedName>
</protein>
<dbReference type="EMBL" id="CAMXCT030004868">
    <property type="protein sequence ID" value="CAL4797936.1"/>
    <property type="molecule type" value="Genomic_DNA"/>
</dbReference>
<dbReference type="InterPro" id="IPR009003">
    <property type="entry name" value="Peptidase_S1_PA"/>
</dbReference>
<dbReference type="SUPFAM" id="SSF50156">
    <property type="entry name" value="PDZ domain-like"/>
    <property type="match status" value="1"/>
</dbReference>
<dbReference type="OrthoDB" id="5242358at2759"/>
<dbReference type="InterPro" id="IPR012337">
    <property type="entry name" value="RNaseH-like_sf"/>
</dbReference>
<evidence type="ECO:0000256" key="2">
    <source>
        <dbReference type="SAM" id="MobiDB-lite"/>
    </source>
</evidence>
<organism evidence="4">
    <name type="scientific">Cladocopium goreaui</name>
    <dbReference type="NCBI Taxonomy" id="2562237"/>
    <lineage>
        <taxon>Eukaryota</taxon>
        <taxon>Sar</taxon>
        <taxon>Alveolata</taxon>
        <taxon>Dinophyceae</taxon>
        <taxon>Suessiales</taxon>
        <taxon>Symbiodiniaceae</taxon>
        <taxon>Cladocopium</taxon>
    </lineage>
</organism>
<gene>
    <name evidence="4" type="ORF">C1SCF055_LOCUS35876</name>
</gene>
<dbReference type="GO" id="GO:0006508">
    <property type="term" value="P:proteolysis"/>
    <property type="evidence" value="ECO:0007669"/>
    <property type="project" value="UniProtKB-KW"/>
</dbReference>
<dbReference type="GO" id="GO:0003676">
    <property type="term" value="F:nucleic acid binding"/>
    <property type="evidence" value="ECO:0007669"/>
    <property type="project" value="InterPro"/>
</dbReference>
<dbReference type="PANTHER" id="PTHR45980">
    <property type="match status" value="1"/>
</dbReference>
<keyword evidence="5" id="KW-0378">Hydrolase</keyword>
<dbReference type="SUPFAM" id="SSF53098">
    <property type="entry name" value="Ribonuclease H-like"/>
    <property type="match status" value="1"/>
</dbReference>
<name>A0A9P1DKK8_9DINO</name>
<dbReference type="PRINTS" id="PR00834">
    <property type="entry name" value="PROTEASES2C"/>
</dbReference>
<comment type="similarity">
    <text evidence="1">Belongs to the peptidase S1C family.</text>
</comment>
<dbReference type="InterPro" id="IPR001584">
    <property type="entry name" value="Integrase_cat-core"/>
</dbReference>
<feature type="domain" description="Integrase catalytic" evidence="3">
    <location>
        <begin position="425"/>
        <end position="600"/>
    </location>
</feature>
<keyword evidence="6" id="KW-1185">Reference proteome</keyword>
<accession>A0A9P1DKK8</accession>
<reference evidence="4" key="1">
    <citation type="submission" date="2022-10" db="EMBL/GenBank/DDBJ databases">
        <authorList>
            <person name="Chen Y."/>
            <person name="Dougan E. K."/>
            <person name="Chan C."/>
            <person name="Rhodes N."/>
            <person name="Thang M."/>
        </authorList>
    </citation>
    <scope>NUCLEOTIDE SEQUENCE</scope>
</reference>
<feature type="region of interest" description="Disordered" evidence="2">
    <location>
        <begin position="750"/>
        <end position="902"/>
    </location>
</feature>
<evidence type="ECO:0000313" key="6">
    <source>
        <dbReference type="Proteomes" id="UP001152797"/>
    </source>
</evidence>
<dbReference type="GO" id="GO:0004252">
    <property type="term" value="F:serine-type endopeptidase activity"/>
    <property type="evidence" value="ECO:0007669"/>
    <property type="project" value="InterPro"/>
</dbReference>
<dbReference type="EMBL" id="CAMXCT020004868">
    <property type="protein sequence ID" value="CAL1163999.1"/>
    <property type="molecule type" value="Genomic_DNA"/>
</dbReference>
<dbReference type="GO" id="GO:0015074">
    <property type="term" value="P:DNA integration"/>
    <property type="evidence" value="ECO:0007669"/>
    <property type="project" value="InterPro"/>
</dbReference>
<dbReference type="PANTHER" id="PTHR45980:SF9">
    <property type="entry name" value="PROTEASE DO-LIKE 10, MITOCHONDRIAL-RELATED"/>
    <property type="match status" value="1"/>
</dbReference>
<evidence type="ECO:0000313" key="4">
    <source>
        <dbReference type="EMBL" id="CAI4010624.1"/>
    </source>
</evidence>
<feature type="compositionally biased region" description="Low complexity" evidence="2">
    <location>
        <begin position="860"/>
        <end position="870"/>
    </location>
</feature>
<dbReference type="InterPro" id="IPR036034">
    <property type="entry name" value="PDZ_sf"/>
</dbReference>
<sequence>MKQNYGTGQVSVLGLPWFQPERGHKGHYLLDLLEYKTTEENYCMVSIDEEVLQAVDAEVQMVSDERHLEWGIEPTIDVECKVNFNEAETGDLEVDYNEIYHIVNDLVNHSFKKRDLRFWEVYVDQGQLATHIAEMYEDVTVSTFSLPEWDFSVKATRQKFKKLLQTEKPHFVWMAPPCTKWSPMQRINVKNEMEAEQLKNVRDVEEQSHLSLVADSFEECKVNEAGAAMEHPDPAESWRTSTMEAMKGYFEAVVDRCRTGLVYMRDGEVLGKVRKRTRIRTLSLRLAMAMDLPCQCFPQQHVQMIGKSGALKEMQNYEKGFVKRAATAIYADMEDRWRKREVVQIMVAEEMEELDTNEAKKDDWHTAKSNTASAKRVVSKLHRQLGHPNNAKLVKALRDANIDETVVAQAAQYRCDVCEAHRFKSLEKPAALSKASYFNEMIEMDTFHIRWGDTKHKILAVIDAYTRFEVNSIIQSESMEEEIKVLKKQWLSWAGHPKIIKTDSSGAHMSEFFQAWCDERQIRLILVPKEAHHQLGLVERLHAVRRHQLVLMKPEKPDLEIEAAVLLACEQRNRLRSVHGASLVALVFGYTPAQAGIADEPHGVRPDGHPRQLEDTENRIMAARAFYTANNSATIRRALLAKSRKEHTPLQVGDYAFYWRTSNDKLEPSRWRGPALVCAVEPRHADDGVLRTAVYWLAHGSSLVRAAPEHVRLEVSSERAARLESLPQTAARQPLQEQLVQALRPVRGPIRFLDLGPRGPPSDARGDGLGLQATSVDGEGAGPGDLDFTPVPSSSRPGEAPSKRKKVDKEEAMEKKRNQKLQEQLTKKEKLKAETELQRAEAKVEPKQDMEIDNKSAEKAAASSSDVVVPDDQHMQVDGQIGTKSPEMTRRNRSRSPPPMDEIRKSYNAARRLDGLPPRPEATDEELRRCQQWFVGMVEVVEMATYEGDFDGSFCTFRDRLCGLASRFKFGAWTFGNRLDFCGAEVEQSLDFETVQISMAEYTKKIKPLTINKNRKTMSSDPCTEAEQRQLRAIVGAMAWPANQCLPQIAATCSLLQAAVANPTVLDLAMANKGLRFLKDVGKEYKMQISRHCDLAELRFGAYADAAWAVRPDSTSQGGHLIFLASQTEISEGKAMKLSIIDWASKKLGRVCRSSLSAEAQASAAAVDALEWIRICWAILLWPTIKYDDEAVLSHTGESPVLTDAKALFDSVNSLTQAKVTDKRTAIEVSIIRDRLRAMLSKMKWVNSGQQLADGLTKLQAREQFAYLLARGIHRLVFDEEFTADKKIGYDAKKKEQMEMEGLAKEMFDGQVFMAEEEKTEGTCKLRGCGKKIDGANPSNQFCSRRHYYLDYHRKFGHSDDWKKAATRAVAIVAAAEMCGAEAMKLERIERDADEDWKTLTTFLVIIIFAFVGFYDCMKKIKEVFKYFLIQSNLEVPVANDTPENAIAFVNVNMPEEIYSSRRHGDEMQNDTRRGDEMQNDTRRGVEIGIGMQLANPPKRDVSVGSSEDSDTPKSVQATESDPVMCHHVMVNWRGTNGHQWQWNCESCDMVEKVPKRAGAEAPNPADKPRLVKIPRATDGPRARHIRKLRDKLIGEMIIQTPLTFDRKSSQPKFELVPKHVHGAARHLSQFEDRAMVVEVKKHDLPKKFRGRVVCIGHDVDLALVRVDDERFWCHPNVLLPVTFSADTFAELYSEVRAVGFPTGGSTICVSKGVVPRVDAQIYVHSRSKGVAHDTLNSPGRLPIIQIDAAINPGNSGGPTFDITNNVIGVASSGLPKAQNVGYIIPTKIAMVFLKEYLSQGSWSGICETGLETIPLENDAMREFLRMGQRTGVRVVSVAPLGAAQGKIHSGDILVEVDGLAVSNEHTVPLQLGEQKVDLDYGVLISQKQKGEITLIKVLRNGEEIEQQIVFAPIPPLARRFDRYDSSPRYLLVGGLVFSVMSLPLFNEFCELRRVPWLRNIISQLETQPVTKQNGSLEPVWGDCSIRGLCDMGS</sequence>
<feature type="region of interest" description="Disordered" evidence="2">
    <location>
        <begin position="1496"/>
        <end position="1521"/>
    </location>
</feature>
<reference evidence="5 6" key="2">
    <citation type="submission" date="2024-05" db="EMBL/GenBank/DDBJ databases">
        <authorList>
            <person name="Chen Y."/>
            <person name="Shah S."/>
            <person name="Dougan E. K."/>
            <person name="Thang M."/>
            <person name="Chan C."/>
        </authorList>
    </citation>
    <scope>NUCLEOTIDE SEQUENCE [LARGE SCALE GENOMIC DNA]</scope>
</reference>
<dbReference type="Gene3D" id="2.40.10.120">
    <property type="match status" value="1"/>
</dbReference>
<dbReference type="EMBL" id="CAMXCT010004868">
    <property type="protein sequence ID" value="CAI4010624.1"/>
    <property type="molecule type" value="Genomic_DNA"/>
</dbReference>
<dbReference type="Proteomes" id="UP001152797">
    <property type="component" value="Unassembled WGS sequence"/>
</dbReference>
<dbReference type="Gene3D" id="3.30.420.10">
    <property type="entry name" value="Ribonuclease H-like superfamily/Ribonuclease H"/>
    <property type="match status" value="1"/>
</dbReference>